<feature type="region of interest" description="Disordered" evidence="1">
    <location>
        <begin position="72"/>
        <end position="130"/>
    </location>
</feature>
<dbReference type="Pfam" id="PF24766">
    <property type="entry name" value="DUF7699"/>
    <property type="match status" value="1"/>
</dbReference>
<organism evidence="3">
    <name type="scientific">Tanacetum cinerariifolium</name>
    <name type="common">Dalmatian daisy</name>
    <name type="synonym">Chrysanthemum cinerariifolium</name>
    <dbReference type="NCBI Taxonomy" id="118510"/>
    <lineage>
        <taxon>Eukaryota</taxon>
        <taxon>Viridiplantae</taxon>
        <taxon>Streptophyta</taxon>
        <taxon>Embryophyta</taxon>
        <taxon>Tracheophyta</taxon>
        <taxon>Spermatophyta</taxon>
        <taxon>Magnoliopsida</taxon>
        <taxon>eudicotyledons</taxon>
        <taxon>Gunneridae</taxon>
        <taxon>Pentapetalae</taxon>
        <taxon>asterids</taxon>
        <taxon>campanulids</taxon>
        <taxon>Asterales</taxon>
        <taxon>Asteraceae</taxon>
        <taxon>Asteroideae</taxon>
        <taxon>Anthemideae</taxon>
        <taxon>Anthemidinae</taxon>
        <taxon>Tanacetum</taxon>
    </lineage>
</organism>
<gene>
    <name evidence="3" type="ORF">Tci_036149</name>
</gene>
<proteinExistence type="predicted"/>
<dbReference type="InterPro" id="IPR056116">
    <property type="entry name" value="DUF7699"/>
</dbReference>
<name>A0A6L2LQT3_TANCI</name>
<protein>
    <submittedName>
        <fullName evidence="3">Zinc finger CCCH domain-containing protein 62-like</fullName>
    </submittedName>
</protein>
<comment type="caution">
    <text evidence="3">The sequence shown here is derived from an EMBL/GenBank/DDBJ whole genome shotgun (WGS) entry which is preliminary data.</text>
</comment>
<reference evidence="3" key="1">
    <citation type="journal article" date="2019" name="Sci. Rep.">
        <title>Draft genome of Tanacetum cinerariifolium, the natural source of mosquito coil.</title>
        <authorList>
            <person name="Yamashiro T."/>
            <person name="Shiraishi A."/>
            <person name="Satake H."/>
            <person name="Nakayama K."/>
        </authorList>
    </citation>
    <scope>NUCLEOTIDE SEQUENCE</scope>
</reference>
<dbReference type="PANTHER" id="PTHR35323">
    <property type="entry name" value="SAP DOMAIN-CONTAINING PROTEIN"/>
    <property type="match status" value="1"/>
</dbReference>
<feature type="compositionally biased region" description="Polar residues" evidence="1">
    <location>
        <begin position="112"/>
        <end position="127"/>
    </location>
</feature>
<accession>A0A6L2LQT3</accession>
<dbReference type="EMBL" id="BKCJ010004976">
    <property type="protein sequence ID" value="GEU64171.1"/>
    <property type="molecule type" value="Genomic_DNA"/>
</dbReference>
<feature type="compositionally biased region" description="Basic and acidic residues" evidence="1">
    <location>
        <begin position="88"/>
        <end position="103"/>
    </location>
</feature>
<sequence length="313" mass="35984">MEEQTPNPDFSKPPKMDIDKNLIGNMYLGQDSGWVENMEESDESLFDSMVCDSSSRLFPNGFIKSHFKEHMISGRRKRKLRQAGFASRNDRGRKCRKVSDRGPSKSKKPTQIDEQMSQPTQIDTQTSAKRKCKAHVKESTSANKKKVVPAMFQKMKFRMSARLPFHREPNLNSTLYRISDHHTQEASSFFPCDRTLVSYGHHNNGQREANHVFHQLPGYHHHNYQQPIPRFKSMYPGSSFSVDCTGDACKGDVFFKQDVYKQRNILGKQGTIVGRIVEEIYLAPKRRHDFTIEVLRTKGSLLLCLLSVVVVKD</sequence>
<evidence type="ECO:0000259" key="2">
    <source>
        <dbReference type="Pfam" id="PF24766"/>
    </source>
</evidence>
<dbReference type="AlphaFoldDB" id="A0A6L2LQT3"/>
<evidence type="ECO:0000313" key="3">
    <source>
        <dbReference type="EMBL" id="GEU64171.1"/>
    </source>
</evidence>
<feature type="domain" description="DUF7699" evidence="2">
    <location>
        <begin position="249"/>
        <end position="312"/>
    </location>
</feature>
<evidence type="ECO:0000256" key="1">
    <source>
        <dbReference type="SAM" id="MobiDB-lite"/>
    </source>
</evidence>
<dbReference type="PANTHER" id="PTHR35323:SF2">
    <property type="entry name" value="SAP DOMAIN-CONTAINING PROTEIN"/>
    <property type="match status" value="1"/>
</dbReference>